<comment type="caution">
    <text evidence="2">The sequence shown here is derived from an EMBL/GenBank/DDBJ whole genome shotgun (WGS) entry which is preliminary data.</text>
</comment>
<proteinExistence type="predicted"/>
<gene>
    <name evidence="2" type="ORF">UT84_C0021G0004</name>
</gene>
<protein>
    <submittedName>
        <fullName evidence="2">Uncharacterized protein</fullName>
    </submittedName>
</protein>
<accession>A0A0G0RBF2</accession>
<evidence type="ECO:0000313" key="3">
    <source>
        <dbReference type="Proteomes" id="UP000034531"/>
    </source>
</evidence>
<name>A0A0G0RBF2_9BACT</name>
<evidence type="ECO:0000313" key="2">
    <source>
        <dbReference type="EMBL" id="KKR49698.1"/>
    </source>
</evidence>
<sequence length="1439" mass="155479">MSLLRKFVIAFFTSIILAVVFLVVSPPRAWADGVCPPSRWGINSGNSSHPAGLVLKTVDESNNPINGITWRINADSASIVLSDASGTIHSNVSSQTFTTGETIWCGSPTDNYSGVTVLGFGSTNSYGNHWVLWCQKWGTSNIAGYSINNADVASPAGRVGTWSGGGNFNVTNGGTTTITLTWHDAPDTTLNVLAANSNGGVGISGSLSGTSGTTNYPIVKAGGFQTTLTAPPTANGQIFDHWEGCNAVGGTDCAVGVASGDTKNVVVYYRPPPPTTLNVQSVNSNGGVGISGSLSGTSGTTNYPIVMADAFSTTLTAPPDANGQSFDFWHGDCNTIDGRNCTVNVTRSETKNVIVYYRPPTTLNVQSVNSNGGIEISGSTQGTSGRTNYPIVMADAFQTTLTAPLGPSDANGQSFDFWHGDCNTIDGRNCTVSVARSQTKNVIVYYRPPTGKIIGRIWIDTNANGAHDAGEKFVRDPDSTAGGCTNYQNLNESGVRYSGNKQSGTVDLIYCDTDPYSDTGQILAEDDGNYSVYAIPPPGWIKTGISQPAGQSWTLNTNTFTASGKLFANETIRFSFGISPLPTCTITASPISIEARETTTLTWSAQNTTRAFLYTNLSETQINITPFLPSGSFTGSPSTTVDYIIEVHNLVTDNFNIDPPPSCRATVTVTSIPPPELLPPPLPEPEEGLQLPPPPPEIKTIQPNACQEAVETDKLTDNYITNDLGDAPISESVSAEGAENTQVTLSFQKEIDVDFSNLQALFGYQTADYLEGDFTGESHRSANLVDLKRADFNSYHGPLQKDTPKVIVDEQKVKYVQYVYNKPNLSEGTNTYTDIYGRNPKTIAAMIEQFGTPNPPKAGEDRTAWMAAWGLYWAKIPTAYNELYLGKLEFTVVPGEENYEKAKSGEICPIMSARTIEFVMPDFGRTTLVSDVINQVLVPNAAQSFREHRVPTQSVGQTQGENFLAKTFDFCKRILIGAPKEIINNFKKIIKITQNFVNPVKPAYAQTSGTDEDSCITPVPSGKEGIAPFCALPQTNSEGAPQLLAGDSCGPKETINQLNADNQNVICKFKITVNINASIGPGDPIWDSCTDLGGGNWRCYTKIRVFPNFRIPWSKEIWNNVLASEGASSGLGDTSSVLGETTDNKGSKPGIYSKFMPRGVFKEFMPTKEEITTKIVNDCYPNFPDMSVRGDDDACAELGGAIIGCLLSTGFAVLDPELFDKLAVCVHNRLDKSLSAEAYGSSYDSVKELYGGAVDCSKQFVRDLSKPKALQKYLGITNECALYAGVPEKEAPPPEPGGDTPPNAENCDGEYALDNPLGNFGDPNCDFSQNDLHILLKTLDPLYADYWFNTIIPCESNYNPNSYLTGDRDEPFHSPNLYGAWGLFQMGNRWQYNNEYDRGDVVWKRPEMPSLEGQVYNAVKYNGLINHNFAYWACSSANL</sequence>
<reference evidence="2 3" key="1">
    <citation type="journal article" date="2015" name="Nature">
        <title>rRNA introns, odd ribosomes, and small enigmatic genomes across a large radiation of phyla.</title>
        <authorList>
            <person name="Brown C.T."/>
            <person name="Hug L.A."/>
            <person name="Thomas B.C."/>
            <person name="Sharon I."/>
            <person name="Castelle C.J."/>
            <person name="Singh A."/>
            <person name="Wilkins M.J."/>
            <person name="Williams K.H."/>
            <person name="Banfield J.F."/>
        </authorList>
    </citation>
    <scope>NUCLEOTIDE SEQUENCE [LARGE SCALE GENOMIC DNA]</scope>
</reference>
<feature type="region of interest" description="Disordered" evidence="1">
    <location>
        <begin position="1286"/>
        <end position="1309"/>
    </location>
</feature>
<organism evidence="2 3">
    <name type="scientific">Candidatus Curtissbacteria bacterium GW2011_GWA1_40_16</name>
    <dbReference type="NCBI Taxonomy" id="1618405"/>
    <lineage>
        <taxon>Bacteria</taxon>
        <taxon>Candidatus Curtissiibacteriota</taxon>
    </lineage>
</organism>
<dbReference type="Proteomes" id="UP000034531">
    <property type="component" value="Unassembled WGS sequence"/>
</dbReference>
<evidence type="ECO:0000256" key="1">
    <source>
        <dbReference type="SAM" id="MobiDB-lite"/>
    </source>
</evidence>
<dbReference type="EMBL" id="LBYI01000021">
    <property type="protein sequence ID" value="KKR49698.1"/>
    <property type="molecule type" value="Genomic_DNA"/>
</dbReference>